<accession>A0ABN6NGH1</accession>
<evidence type="ECO:0000313" key="6">
    <source>
        <dbReference type="EMBL" id="BDG16739.1"/>
    </source>
</evidence>
<protein>
    <submittedName>
        <fullName evidence="6">TetR family transcriptional regulator</fullName>
    </submittedName>
</protein>
<dbReference type="InterPro" id="IPR050109">
    <property type="entry name" value="HTH-type_TetR-like_transc_reg"/>
</dbReference>
<dbReference type="InterPro" id="IPR001647">
    <property type="entry name" value="HTH_TetR"/>
</dbReference>
<dbReference type="EMBL" id="AP025593">
    <property type="protein sequence ID" value="BDG16739.1"/>
    <property type="molecule type" value="Genomic_DNA"/>
</dbReference>
<dbReference type="Pfam" id="PF00440">
    <property type="entry name" value="TetR_N"/>
    <property type="match status" value="1"/>
</dbReference>
<evidence type="ECO:0000256" key="1">
    <source>
        <dbReference type="ARBA" id="ARBA00023015"/>
    </source>
</evidence>
<evidence type="ECO:0000313" key="7">
    <source>
        <dbReference type="Proteomes" id="UP000831120"/>
    </source>
</evidence>
<dbReference type="PANTHER" id="PTHR30055">
    <property type="entry name" value="HTH-TYPE TRANSCRIPTIONAL REGULATOR RUTR"/>
    <property type="match status" value="1"/>
</dbReference>
<dbReference type="Gene3D" id="1.10.357.10">
    <property type="entry name" value="Tetracycline Repressor, domain 2"/>
    <property type="match status" value="1"/>
</dbReference>
<organism evidence="6 7">
    <name type="scientific">Thermus brockianus</name>
    <dbReference type="NCBI Taxonomy" id="56956"/>
    <lineage>
        <taxon>Bacteria</taxon>
        <taxon>Thermotogati</taxon>
        <taxon>Deinococcota</taxon>
        <taxon>Deinococci</taxon>
        <taxon>Thermales</taxon>
        <taxon>Thermaceae</taxon>
        <taxon>Thermus</taxon>
    </lineage>
</organism>
<keyword evidence="3" id="KW-0804">Transcription</keyword>
<sequence length="214" mass="25147">MCYEFELEYTKPMSVREYQKKRRRDRIFQAAMKLFRERGFRETTAADIAKAAHVSRGTFFNYFPYKEAVLLEYGSFLLDLLREEVRRWLAEGQDPLAVLRYVFRELATFTKSEKDLLLPLLYELLNPDPIRARAAFQALPLGDLIAEILKPLQEKRVVRQDLSLERMGRTLADLYFLAALRWAAYTPKRDLEEELDKFLTLALEGMLAREPVQA</sequence>
<dbReference type="PROSITE" id="PS50977">
    <property type="entry name" value="HTH_TETR_2"/>
    <property type="match status" value="1"/>
</dbReference>
<feature type="domain" description="HTH tetR-type" evidence="5">
    <location>
        <begin position="21"/>
        <end position="81"/>
    </location>
</feature>
<gene>
    <name evidence="6" type="ORF">TbrSNM41_14730</name>
</gene>
<dbReference type="InterPro" id="IPR009057">
    <property type="entry name" value="Homeodomain-like_sf"/>
</dbReference>
<reference evidence="6 7" key="1">
    <citation type="journal article" date="2022" name="Microbiol. Resour. Announc.">
        <title>Complete Genome Sequences of Thermus Strains Isolated from Senami Hot Spring in Japan.</title>
        <authorList>
            <person name="Miyazaki K."/>
        </authorList>
    </citation>
    <scope>NUCLEOTIDE SEQUENCE [LARGE SCALE GENOMIC DNA]</scope>
    <source>
        <strain evidence="6 7">SNM4-1</strain>
    </source>
</reference>
<dbReference type="InterPro" id="IPR049444">
    <property type="entry name" value="TetR_C_44"/>
</dbReference>
<feature type="DNA-binding region" description="H-T-H motif" evidence="4">
    <location>
        <begin position="44"/>
        <end position="63"/>
    </location>
</feature>
<dbReference type="InterPro" id="IPR036271">
    <property type="entry name" value="Tet_transcr_reg_TetR-rel_C_sf"/>
</dbReference>
<keyword evidence="1" id="KW-0805">Transcription regulation</keyword>
<dbReference type="Proteomes" id="UP000831120">
    <property type="component" value="Chromosome"/>
</dbReference>
<dbReference type="PRINTS" id="PR00455">
    <property type="entry name" value="HTHTETR"/>
</dbReference>
<keyword evidence="7" id="KW-1185">Reference proteome</keyword>
<evidence type="ECO:0000259" key="5">
    <source>
        <dbReference type="PROSITE" id="PS50977"/>
    </source>
</evidence>
<dbReference type="Pfam" id="PF21776">
    <property type="entry name" value="TetR_C_44"/>
    <property type="match status" value="1"/>
</dbReference>
<evidence type="ECO:0000256" key="4">
    <source>
        <dbReference type="PROSITE-ProRule" id="PRU00335"/>
    </source>
</evidence>
<evidence type="ECO:0000256" key="2">
    <source>
        <dbReference type="ARBA" id="ARBA00023125"/>
    </source>
</evidence>
<evidence type="ECO:0000256" key="3">
    <source>
        <dbReference type="ARBA" id="ARBA00023163"/>
    </source>
</evidence>
<proteinExistence type="predicted"/>
<dbReference type="SUPFAM" id="SSF46689">
    <property type="entry name" value="Homeodomain-like"/>
    <property type="match status" value="1"/>
</dbReference>
<name>A0ABN6NGH1_THEBO</name>
<keyword evidence="2 4" id="KW-0238">DNA-binding</keyword>
<dbReference type="PANTHER" id="PTHR30055:SF234">
    <property type="entry name" value="HTH-TYPE TRANSCRIPTIONAL REGULATOR BETI"/>
    <property type="match status" value="1"/>
</dbReference>
<dbReference type="SUPFAM" id="SSF48498">
    <property type="entry name" value="Tetracyclin repressor-like, C-terminal domain"/>
    <property type="match status" value="1"/>
</dbReference>